<evidence type="ECO:0000313" key="6">
    <source>
        <dbReference type="Proteomes" id="UP000649617"/>
    </source>
</evidence>
<feature type="repeat" description="Pumilio" evidence="2">
    <location>
        <begin position="319"/>
        <end position="354"/>
    </location>
</feature>
<feature type="repeat" description="Pumilio" evidence="2">
    <location>
        <begin position="246"/>
        <end position="281"/>
    </location>
</feature>
<evidence type="ECO:0000256" key="2">
    <source>
        <dbReference type="PROSITE-ProRule" id="PRU00317"/>
    </source>
</evidence>
<dbReference type="InterPro" id="IPR001313">
    <property type="entry name" value="Pumilio_RNA-bd_rpt"/>
</dbReference>
<dbReference type="Gene3D" id="1.25.10.10">
    <property type="entry name" value="Leucine-rich Repeat Variant"/>
    <property type="match status" value="1"/>
</dbReference>
<organism evidence="5 6">
    <name type="scientific">Symbiodinium pilosum</name>
    <name type="common">Dinoflagellate</name>
    <dbReference type="NCBI Taxonomy" id="2952"/>
    <lineage>
        <taxon>Eukaryota</taxon>
        <taxon>Sar</taxon>
        <taxon>Alveolata</taxon>
        <taxon>Dinophyceae</taxon>
        <taxon>Suessiales</taxon>
        <taxon>Symbiodiniaceae</taxon>
        <taxon>Symbiodinium</taxon>
    </lineage>
</organism>
<reference evidence="5" key="1">
    <citation type="submission" date="2021-02" db="EMBL/GenBank/DDBJ databases">
        <authorList>
            <person name="Dougan E. K."/>
            <person name="Rhodes N."/>
            <person name="Thang M."/>
            <person name="Chan C."/>
        </authorList>
    </citation>
    <scope>NUCLEOTIDE SEQUENCE</scope>
</reference>
<dbReference type="GO" id="GO:0003729">
    <property type="term" value="F:mRNA binding"/>
    <property type="evidence" value="ECO:0007669"/>
    <property type="project" value="TreeGrafter"/>
</dbReference>
<evidence type="ECO:0000256" key="3">
    <source>
        <dbReference type="SAM" id="MobiDB-lite"/>
    </source>
</evidence>
<evidence type="ECO:0000259" key="4">
    <source>
        <dbReference type="PROSITE" id="PS50303"/>
    </source>
</evidence>
<dbReference type="PANTHER" id="PTHR12537">
    <property type="entry name" value="RNA BINDING PROTEIN PUMILIO-RELATED"/>
    <property type="match status" value="1"/>
</dbReference>
<dbReference type="InterPro" id="IPR011989">
    <property type="entry name" value="ARM-like"/>
</dbReference>
<evidence type="ECO:0000313" key="5">
    <source>
        <dbReference type="EMBL" id="CAE7463736.1"/>
    </source>
</evidence>
<keyword evidence="6" id="KW-1185">Reference proteome</keyword>
<accession>A0A812S5L0</accession>
<dbReference type="PROSITE" id="PS50302">
    <property type="entry name" value="PUM"/>
    <property type="match status" value="2"/>
</dbReference>
<feature type="domain" description="PUM-HD" evidence="4">
    <location>
        <begin position="111"/>
        <end position="453"/>
    </location>
</feature>
<dbReference type="InterPro" id="IPR033133">
    <property type="entry name" value="PUM-HD"/>
</dbReference>
<keyword evidence="1" id="KW-0677">Repeat</keyword>
<evidence type="ECO:0000256" key="1">
    <source>
        <dbReference type="ARBA" id="ARBA00022737"/>
    </source>
</evidence>
<name>A0A812S5L0_SYMPI</name>
<comment type="caution">
    <text evidence="5">The sequence shown here is derived from an EMBL/GenBank/DDBJ whole genome shotgun (WGS) entry which is preliminary data.</text>
</comment>
<dbReference type="Proteomes" id="UP000649617">
    <property type="component" value="Unassembled WGS sequence"/>
</dbReference>
<dbReference type="PROSITE" id="PS50303">
    <property type="entry name" value="PUM_HD"/>
    <property type="match status" value="1"/>
</dbReference>
<dbReference type="Pfam" id="PF00806">
    <property type="entry name" value="PUF"/>
    <property type="match status" value="6"/>
</dbReference>
<dbReference type="GO" id="GO:0005737">
    <property type="term" value="C:cytoplasm"/>
    <property type="evidence" value="ECO:0007669"/>
    <property type="project" value="TreeGrafter"/>
</dbReference>
<dbReference type="GO" id="GO:0010608">
    <property type="term" value="P:post-transcriptional regulation of gene expression"/>
    <property type="evidence" value="ECO:0007669"/>
    <property type="project" value="TreeGrafter"/>
</dbReference>
<dbReference type="EMBL" id="CAJNIZ010022725">
    <property type="protein sequence ID" value="CAE7463736.1"/>
    <property type="molecule type" value="Genomic_DNA"/>
</dbReference>
<feature type="region of interest" description="Disordered" evidence="3">
    <location>
        <begin position="93"/>
        <end position="129"/>
    </location>
</feature>
<dbReference type="PANTHER" id="PTHR12537:SF12">
    <property type="entry name" value="MATERNAL PROTEIN PUMILIO"/>
    <property type="match status" value="1"/>
</dbReference>
<gene>
    <name evidence="5" type="primary">APUM2</name>
    <name evidence="5" type="ORF">SPIL2461_LOCUS11619</name>
</gene>
<dbReference type="AlphaFoldDB" id="A0A812S5L0"/>
<dbReference type="SMART" id="SM00025">
    <property type="entry name" value="Pumilio"/>
    <property type="match status" value="6"/>
</dbReference>
<dbReference type="SUPFAM" id="SSF48371">
    <property type="entry name" value="ARM repeat"/>
    <property type="match status" value="1"/>
</dbReference>
<feature type="compositionally biased region" description="Basic and acidic residues" evidence="3">
    <location>
        <begin position="112"/>
        <end position="129"/>
    </location>
</feature>
<dbReference type="InterPro" id="IPR016024">
    <property type="entry name" value="ARM-type_fold"/>
</dbReference>
<dbReference type="OrthoDB" id="431193at2759"/>
<protein>
    <submittedName>
        <fullName evidence="5">APUM2 protein</fullName>
    </submittedName>
</protein>
<proteinExistence type="predicted"/>
<sequence length="457" mass="50538">MKTSEGNAMGEMQGPFPQQVIVGVLVPADQVQNCFQGSYQAVPAPPAFYGKPGQCVFVQQPQIQGQVGQLGQLQVPLVFQPQVQPVLRVCCDNSSQGSGPVTPRLQAPTPETHSDVENAENAERDGGEAIEVERPRLSTSAARRMRRKRAAERAALAAEQTRAAPVLGERAPVSAGRIQKATYDSILDRSETLRSKLASGIADEVQEALATLQGHVWQLAQHATGCRLVQLALEVDQHSAALLTRELHGHVQEAAISPHANYVIQKVISTLTFANSSFVVRELFGSCGRLARHRYACRIFCRLLEFCGCRDLTLQLMDELMLDTEDLCRHNFGHHVVQSVLEHGHERHRKIVAKVLGKDLLGFAKHRNASYLVEKAMWYCAPEDQEWLLKQLARTDVIVDLARSQFGCYVAKSLLHDDRVDAREALSRIQASSIDLQRTRHGQRLLAEMGLADDPTC</sequence>